<evidence type="ECO:0000256" key="1">
    <source>
        <dbReference type="ARBA" id="ARBA00004141"/>
    </source>
</evidence>
<feature type="transmembrane region" description="Helical" evidence="6">
    <location>
        <begin position="139"/>
        <end position="155"/>
    </location>
</feature>
<dbReference type="EMBL" id="SKBM01000028">
    <property type="protein sequence ID" value="TCZ55259.1"/>
    <property type="molecule type" value="Genomic_DNA"/>
</dbReference>
<feature type="transmembrane region" description="Helical" evidence="6">
    <location>
        <begin position="20"/>
        <end position="42"/>
    </location>
</feature>
<dbReference type="GO" id="GO:0046872">
    <property type="term" value="F:metal ion binding"/>
    <property type="evidence" value="ECO:0007669"/>
    <property type="project" value="UniProtKB-KW"/>
</dbReference>
<feature type="transmembrane region" description="Helical" evidence="6">
    <location>
        <begin position="85"/>
        <end position="106"/>
    </location>
</feature>
<keyword evidence="5" id="KW-0479">Metal-binding</keyword>
<dbReference type="OrthoDB" id="9813689at2"/>
<feature type="transmembrane region" description="Helical" evidence="6">
    <location>
        <begin position="167"/>
        <end position="187"/>
    </location>
</feature>
<organism evidence="7 8">
    <name type="scientific">Roseicella aquatilis</name>
    <dbReference type="NCBI Taxonomy" id="2527868"/>
    <lineage>
        <taxon>Bacteria</taxon>
        <taxon>Pseudomonadati</taxon>
        <taxon>Pseudomonadota</taxon>
        <taxon>Alphaproteobacteria</taxon>
        <taxon>Acetobacterales</taxon>
        <taxon>Roseomonadaceae</taxon>
        <taxon>Roseicella</taxon>
    </lineage>
</organism>
<evidence type="ECO:0000256" key="5">
    <source>
        <dbReference type="PIRSR" id="PIRSR604254-1"/>
    </source>
</evidence>
<accession>A0A4R4D4Q5</accession>
<keyword evidence="8" id="KW-1185">Reference proteome</keyword>
<dbReference type="PANTHER" id="PTHR20855:SF3">
    <property type="entry name" value="LD03007P"/>
    <property type="match status" value="1"/>
</dbReference>
<evidence type="ECO:0000256" key="6">
    <source>
        <dbReference type="SAM" id="Phobius"/>
    </source>
</evidence>
<dbReference type="AlphaFoldDB" id="A0A4R4D4Q5"/>
<dbReference type="RefSeq" id="WP_132294803.1">
    <property type="nucleotide sequence ID" value="NZ_SKBM01000028.1"/>
</dbReference>
<keyword evidence="5" id="KW-0862">Zinc</keyword>
<sequence length="223" mass="23185">MAPTQPAALPPSRAEYAADAAVHALGLVAGGFGCLGLALAIAASDGGLVPVALGLYGIGLVAMLCCSAAYNLAGPGRWKPVLQRLDHAAIFLMIAGTYTPIALLAIGGGWGWGLFALVWAGALAGAALKLTAPARIERLAILLYLMLGWLGVVATRPLLDALPWPDMLLLLLGGLLYSLGVPVHLATRLRFHTALWHGLVLAAAACHYVVVLRVAIIMQQSRF</sequence>
<comment type="subcellular location">
    <subcellularLocation>
        <location evidence="1">Membrane</location>
        <topology evidence="1">Multi-pass membrane protein</topology>
    </subcellularLocation>
</comment>
<keyword evidence="3 6" id="KW-1133">Transmembrane helix</keyword>
<reference evidence="7 8" key="1">
    <citation type="submission" date="2019-03" db="EMBL/GenBank/DDBJ databases">
        <title>Paracraurococcus aquatilis NE82 genome sequence.</title>
        <authorList>
            <person name="Zhao Y."/>
            <person name="Du Z."/>
        </authorList>
    </citation>
    <scope>NUCLEOTIDE SEQUENCE [LARGE SCALE GENOMIC DNA]</scope>
    <source>
        <strain evidence="7 8">NE82</strain>
    </source>
</reference>
<comment type="caution">
    <text evidence="7">The sequence shown here is derived from an EMBL/GenBank/DDBJ whole genome shotgun (WGS) entry which is preliminary data.</text>
</comment>
<dbReference type="Pfam" id="PF03006">
    <property type="entry name" value="HlyIII"/>
    <property type="match status" value="1"/>
</dbReference>
<evidence type="ECO:0000313" key="8">
    <source>
        <dbReference type="Proteomes" id="UP000295023"/>
    </source>
</evidence>
<protein>
    <submittedName>
        <fullName evidence="7">Hemolysin III family protein</fullName>
    </submittedName>
</protein>
<feature type="transmembrane region" description="Helical" evidence="6">
    <location>
        <begin position="48"/>
        <end position="73"/>
    </location>
</feature>
<dbReference type="PANTHER" id="PTHR20855">
    <property type="entry name" value="ADIPOR/PROGESTIN RECEPTOR-RELATED"/>
    <property type="match status" value="1"/>
</dbReference>
<feature type="transmembrane region" description="Helical" evidence="6">
    <location>
        <begin position="194"/>
        <end position="218"/>
    </location>
</feature>
<keyword evidence="2 6" id="KW-0812">Transmembrane</keyword>
<keyword evidence="4 6" id="KW-0472">Membrane</keyword>
<name>A0A4R4D4Q5_9PROT</name>
<evidence type="ECO:0000313" key="7">
    <source>
        <dbReference type="EMBL" id="TCZ55259.1"/>
    </source>
</evidence>
<gene>
    <name evidence="7" type="ORF">EXY23_22000</name>
</gene>
<feature type="transmembrane region" description="Helical" evidence="6">
    <location>
        <begin position="112"/>
        <end position="132"/>
    </location>
</feature>
<dbReference type="Proteomes" id="UP000295023">
    <property type="component" value="Unassembled WGS sequence"/>
</dbReference>
<dbReference type="GO" id="GO:0016020">
    <property type="term" value="C:membrane"/>
    <property type="evidence" value="ECO:0007669"/>
    <property type="project" value="UniProtKB-SubCell"/>
</dbReference>
<proteinExistence type="predicted"/>
<feature type="binding site" evidence="5">
    <location>
        <position position="197"/>
    </location>
    <ligand>
        <name>Zn(2+)</name>
        <dbReference type="ChEBI" id="CHEBI:29105"/>
    </ligand>
</feature>
<evidence type="ECO:0000256" key="3">
    <source>
        <dbReference type="ARBA" id="ARBA00022989"/>
    </source>
</evidence>
<dbReference type="InterPro" id="IPR004254">
    <property type="entry name" value="AdipoR/HlyIII-related"/>
</dbReference>
<evidence type="ECO:0000256" key="2">
    <source>
        <dbReference type="ARBA" id="ARBA00022692"/>
    </source>
</evidence>
<evidence type="ECO:0000256" key="4">
    <source>
        <dbReference type="ARBA" id="ARBA00023136"/>
    </source>
</evidence>